<dbReference type="Gene3D" id="3.30.70.1390">
    <property type="entry name" value="ROC domain from the Parkinson's disease-associated leucine-rich repeat kinase 2"/>
    <property type="match status" value="1"/>
</dbReference>
<dbReference type="InterPro" id="IPR000719">
    <property type="entry name" value="Prot_kinase_dom"/>
</dbReference>
<evidence type="ECO:0000256" key="5">
    <source>
        <dbReference type="ARBA" id="ARBA00022737"/>
    </source>
</evidence>
<evidence type="ECO:0000256" key="12">
    <source>
        <dbReference type="PROSITE-ProRule" id="PRU00023"/>
    </source>
</evidence>
<keyword evidence="6 13" id="KW-0547">Nucleotide-binding</keyword>
<gene>
    <name evidence="17" type="ORF">ACA1_097660</name>
</gene>
<dbReference type="GO" id="GO:0005525">
    <property type="term" value="F:GTP binding"/>
    <property type="evidence" value="ECO:0007669"/>
    <property type="project" value="UniProtKB-KW"/>
</dbReference>
<evidence type="ECO:0000256" key="1">
    <source>
        <dbReference type="ARBA" id="ARBA00001946"/>
    </source>
</evidence>
<dbReference type="SMART" id="SM00219">
    <property type="entry name" value="TyrKc"/>
    <property type="match status" value="1"/>
</dbReference>
<evidence type="ECO:0000259" key="16">
    <source>
        <dbReference type="PROSITE" id="PS51424"/>
    </source>
</evidence>
<reference evidence="17 18" key="1">
    <citation type="journal article" date="2013" name="Genome Biol.">
        <title>Genome of Acanthamoeba castellanii highlights extensive lateral gene transfer and early evolution of tyrosine kinase signaling.</title>
        <authorList>
            <person name="Clarke M."/>
            <person name="Lohan A.J."/>
            <person name="Liu B."/>
            <person name="Lagkouvardos I."/>
            <person name="Roy S."/>
            <person name="Zafar N."/>
            <person name="Bertelli C."/>
            <person name="Schilde C."/>
            <person name="Kianianmomeni A."/>
            <person name="Burglin T.R."/>
            <person name="Frech C."/>
            <person name="Turcotte B."/>
            <person name="Kopec K.O."/>
            <person name="Synnott J.M."/>
            <person name="Choo C."/>
            <person name="Paponov I."/>
            <person name="Finkler A."/>
            <person name="Soon Heng Tan C."/>
            <person name="Hutchins A.P."/>
            <person name="Weinmeier T."/>
            <person name="Rattei T."/>
            <person name="Chu J.S."/>
            <person name="Gimenez G."/>
            <person name="Irimia M."/>
            <person name="Rigden D.J."/>
            <person name="Fitzpatrick D.A."/>
            <person name="Lorenzo-Morales J."/>
            <person name="Bateman A."/>
            <person name="Chiu C.H."/>
            <person name="Tang P."/>
            <person name="Hegemann P."/>
            <person name="Fromm H."/>
            <person name="Raoult D."/>
            <person name="Greub G."/>
            <person name="Miranda-Saavedra D."/>
            <person name="Chen N."/>
            <person name="Nash P."/>
            <person name="Ginger M.L."/>
            <person name="Horn M."/>
            <person name="Schaap P."/>
            <person name="Caler L."/>
            <person name="Loftus B."/>
        </authorList>
    </citation>
    <scope>NUCLEOTIDE SEQUENCE [LARGE SCALE GENOMIC DNA]</scope>
    <source>
        <strain evidence="17 18">Neff</strain>
    </source>
</reference>
<dbReference type="STRING" id="1257118.L8GJ72"/>
<evidence type="ECO:0000256" key="10">
    <source>
        <dbReference type="ARBA" id="ARBA00047899"/>
    </source>
</evidence>
<evidence type="ECO:0000256" key="14">
    <source>
        <dbReference type="SAM" id="MobiDB-lite"/>
    </source>
</evidence>
<dbReference type="InterPro" id="IPR011009">
    <property type="entry name" value="Kinase-like_dom_sf"/>
</dbReference>
<dbReference type="Pfam" id="PF08477">
    <property type="entry name" value="Roc"/>
    <property type="match status" value="1"/>
</dbReference>
<dbReference type="Gene3D" id="3.30.200.20">
    <property type="entry name" value="Phosphorylase Kinase, domain 1"/>
    <property type="match status" value="1"/>
</dbReference>
<dbReference type="PANTHER" id="PTHR44329:SF288">
    <property type="entry name" value="MITOGEN-ACTIVATED PROTEIN KINASE KINASE KINASE 20"/>
    <property type="match status" value="1"/>
</dbReference>
<dbReference type="Gene3D" id="1.10.510.10">
    <property type="entry name" value="Transferase(Phosphotransferase) domain 1"/>
    <property type="match status" value="1"/>
</dbReference>
<dbReference type="CDD" id="cd13999">
    <property type="entry name" value="STKc_MAP3K-like"/>
    <property type="match status" value="1"/>
</dbReference>
<dbReference type="Gene3D" id="3.80.10.10">
    <property type="entry name" value="Ribonuclease Inhibitor"/>
    <property type="match status" value="1"/>
</dbReference>
<feature type="repeat" description="ANK" evidence="12">
    <location>
        <begin position="68"/>
        <end position="100"/>
    </location>
</feature>
<dbReference type="Pfam" id="PF07714">
    <property type="entry name" value="PK_Tyr_Ser-Thr"/>
    <property type="match status" value="1"/>
</dbReference>
<dbReference type="PROSITE" id="PS50011">
    <property type="entry name" value="PROTEIN_KINASE_DOM"/>
    <property type="match status" value="1"/>
</dbReference>
<dbReference type="VEuPathDB" id="AmoebaDB:ACA1_097660"/>
<dbReference type="SMART" id="SM00248">
    <property type="entry name" value="ANK"/>
    <property type="match status" value="3"/>
</dbReference>
<protein>
    <recommendedName>
        <fullName evidence="3">non-specific serine/threonine protein kinase</fullName>
        <ecNumber evidence="3">2.7.11.1</ecNumber>
    </recommendedName>
</protein>
<dbReference type="Proteomes" id="UP000011083">
    <property type="component" value="Unassembled WGS sequence"/>
</dbReference>
<dbReference type="PANTHER" id="PTHR44329">
    <property type="entry name" value="SERINE/THREONINE-PROTEIN KINASE TNNI3K-RELATED"/>
    <property type="match status" value="1"/>
</dbReference>
<dbReference type="InterPro" id="IPR001245">
    <property type="entry name" value="Ser-Thr/Tyr_kinase_cat_dom"/>
</dbReference>
<dbReference type="Gene3D" id="1.25.40.20">
    <property type="entry name" value="Ankyrin repeat-containing domain"/>
    <property type="match status" value="1"/>
</dbReference>
<evidence type="ECO:0000256" key="8">
    <source>
        <dbReference type="ARBA" id="ARBA00022840"/>
    </source>
</evidence>
<evidence type="ECO:0000313" key="18">
    <source>
        <dbReference type="Proteomes" id="UP000011083"/>
    </source>
</evidence>
<evidence type="ECO:0000256" key="9">
    <source>
        <dbReference type="ARBA" id="ARBA00023134"/>
    </source>
</evidence>
<dbReference type="SUPFAM" id="SSF52540">
    <property type="entry name" value="P-loop containing nucleoside triphosphate hydrolases"/>
    <property type="match status" value="1"/>
</dbReference>
<dbReference type="GO" id="GO:0005737">
    <property type="term" value="C:cytoplasm"/>
    <property type="evidence" value="ECO:0007669"/>
    <property type="project" value="UniProtKB-ARBA"/>
</dbReference>
<dbReference type="InterPro" id="IPR051681">
    <property type="entry name" value="Ser/Thr_Kinases-Pseudokinases"/>
</dbReference>
<evidence type="ECO:0000256" key="4">
    <source>
        <dbReference type="ARBA" id="ARBA00022679"/>
    </source>
</evidence>
<comment type="similarity">
    <text evidence="2">Belongs to the protein kinase superfamily. TKL Ser/Thr protein kinase family. ROCO subfamily.</text>
</comment>
<dbReference type="PROSITE" id="PS50088">
    <property type="entry name" value="ANK_REPEAT"/>
    <property type="match status" value="2"/>
</dbReference>
<evidence type="ECO:0000259" key="15">
    <source>
        <dbReference type="PROSITE" id="PS50011"/>
    </source>
</evidence>
<keyword evidence="7 17" id="KW-0418">Kinase</keyword>
<evidence type="ECO:0000256" key="3">
    <source>
        <dbReference type="ARBA" id="ARBA00012513"/>
    </source>
</evidence>
<dbReference type="InterPro" id="IPR020859">
    <property type="entry name" value="ROC"/>
</dbReference>
<dbReference type="OMA" id="THIDSCT"/>
<evidence type="ECO:0000256" key="7">
    <source>
        <dbReference type="ARBA" id="ARBA00022777"/>
    </source>
</evidence>
<keyword evidence="5" id="KW-0677">Repeat</keyword>
<feature type="binding site" evidence="13">
    <location>
        <position position="851"/>
    </location>
    <ligand>
        <name>ATP</name>
        <dbReference type="ChEBI" id="CHEBI:30616"/>
    </ligand>
</feature>
<dbReference type="InterPro" id="IPR036770">
    <property type="entry name" value="Ankyrin_rpt-contain_sf"/>
</dbReference>
<dbReference type="InterPro" id="IPR057263">
    <property type="entry name" value="COR-B"/>
</dbReference>
<dbReference type="InterPro" id="IPR032171">
    <property type="entry name" value="COR-A"/>
</dbReference>
<dbReference type="PROSITE" id="PS00107">
    <property type="entry name" value="PROTEIN_KINASE_ATP"/>
    <property type="match status" value="1"/>
</dbReference>
<dbReference type="Gene3D" id="3.40.50.300">
    <property type="entry name" value="P-loop containing nucleotide triphosphate hydrolases"/>
    <property type="match status" value="1"/>
</dbReference>
<dbReference type="GeneID" id="14913205"/>
<dbReference type="RefSeq" id="XP_004335093.1">
    <property type="nucleotide sequence ID" value="XM_004335045.1"/>
</dbReference>
<dbReference type="InterPro" id="IPR027417">
    <property type="entry name" value="P-loop_NTPase"/>
</dbReference>
<dbReference type="PROSITE" id="PS50297">
    <property type="entry name" value="ANK_REP_REGION"/>
    <property type="match status" value="1"/>
</dbReference>
<comment type="cofactor">
    <cofactor evidence="1">
        <name>Mg(2+)</name>
        <dbReference type="ChEBI" id="CHEBI:18420"/>
    </cofactor>
</comment>
<feature type="repeat" description="ANK" evidence="12">
    <location>
        <begin position="39"/>
        <end position="71"/>
    </location>
</feature>
<dbReference type="Pfam" id="PF16095">
    <property type="entry name" value="COR-A"/>
    <property type="match status" value="1"/>
</dbReference>
<dbReference type="GO" id="GO:0004713">
    <property type="term" value="F:protein tyrosine kinase activity"/>
    <property type="evidence" value="ECO:0007669"/>
    <property type="project" value="InterPro"/>
</dbReference>
<keyword evidence="9" id="KW-0342">GTP-binding</keyword>
<keyword evidence="12" id="KW-0040">ANK repeat</keyword>
<dbReference type="OrthoDB" id="15882at2759"/>
<feature type="domain" description="Roc" evidence="16">
    <location>
        <begin position="234"/>
        <end position="468"/>
    </location>
</feature>
<comment type="catalytic activity">
    <reaction evidence="10">
        <text>L-threonyl-[protein] + ATP = O-phospho-L-threonyl-[protein] + ADP + H(+)</text>
        <dbReference type="Rhea" id="RHEA:46608"/>
        <dbReference type="Rhea" id="RHEA-COMP:11060"/>
        <dbReference type="Rhea" id="RHEA-COMP:11605"/>
        <dbReference type="ChEBI" id="CHEBI:15378"/>
        <dbReference type="ChEBI" id="CHEBI:30013"/>
        <dbReference type="ChEBI" id="CHEBI:30616"/>
        <dbReference type="ChEBI" id="CHEBI:61977"/>
        <dbReference type="ChEBI" id="CHEBI:456216"/>
        <dbReference type="EC" id="2.7.11.1"/>
    </reaction>
</comment>
<feature type="domain" description="Protein kinase" evidence="15">
    <location>
        <begin position="824"/>
        <end position="1181"/>
    </location>
</feature>
<dbReference type="GO" id="GO:0004674">
    <property type="term" value="F:protein serine/threonine kinase activity"/>
    <property type="evidence" value="ECO:0007669"/>
    <property type="project" value="UniProtKB-EC"/>
</dbReference>
<name>L8GJ72_ACACF</name>
<dbReference type="SUPFAM" id="SSF52058">
    <property type="entry name" value="L domain-like"/>
    <property type="match status" value="1"/>
</dbReference>
<dbReference type="InterPro" id="IPR002110">
    <property type="entry name" value="Ankyrin_rpt"/>
</dbReference>
<dbReference type="InterPro" id="IPR017441">
    <property type="entry name" value="Protein_kinase_ATP_BS"/>
</dbReference>
<evidence type="ECO:0000256" key="2">
    <source>
        <dbReference type="ARBA" id="ARBA00008171"/>
    </source>
</evidence>
<accession>L8GJ72</accession>
<sequence>MALSAGTPLTEGLVKAIEEGKRQKVEALLAKGIASDINGYYTALHWACYHGRAESVQLLLQYKALVNIKETPLHYACKLANNKIMEMLLGYGADPDSSGVPYVLPWVMGWPFRMYYQTPLEIALTKNHVEGVITLLTFGARITDNAYKILRNLTEIDLSSKNLKNVPEWVEQLTSAKKIDLSFNQINVLPFFLTQMTNLKEVRLEGNPLESIPTEVKEGGLKRLLVYLRQLEVSRVKWNRVKLMFVGKEAVGKTTLLRAFRKHLGDTKAPHSPRKHSGTLSLKSFGRIKSKDGPTQLSTDGIEMGELSISESALNKKFKPDKDGPDNEIIFQTYDFGGQLVFYPTHQFFLTARSMYLVVFNVTNEDLHNVRYWIKQIRASTQGICEYVSSRVETPVFIVGTHIDSDQEDTNIRKVVFVSSKTKEGIPELINELVLGAKKHSFLKQVIPGSYFDLFQILQNMRKEGAQAHSSTISDLGSSENVLLTTGPLSVRKRDKKEYVRFINWDHMVRLGLSCKIEADSINEVVSFFHDVGCLVHFDDPFGSLKDLVIIDPQWLADVMKSVVSFNNKWIKNGLVGESDLRQWVWRDYPPELHSSLQRIFERFQATELDTAWPSACPAGVIPFGRFYDLSFLPIGLFCRLIVRVLHIPNVHFVVAWRSGLVVELEVEGRKETLFMMQQLDPSYRIIVSARVENGKRGKDSSAKLSKLLEQAVYSIDSLLMGCVGLRVIKKVLCPLCMADSGSGPATVGADASGGEVTATDEGEAPAAPPSPAEVPTFCYREVIDSIQSKKKMVCQRGGHEVSVKRAAPDLLLAGVRSIKESELRKEKKIGDGGFGVVYRGSWNRTVVAIKELSRAGERNLVEQGLEVEKNDTQDFKIFDEFRHETFLMSYLEHDNIVKLFGICYEPVSMVMEYVPRGDLHRLLVSTQMAHVACSHPSHDHIKPIGGLSPAPVKLGDVVAIHKDLENHDMCEVVTTHNVRGILPSGCLKRRPPPVSDDRIPWRLRWRIALDVAKGMRYLHSYQPPIVHRDLRSPNIFLASTSTSAPVVAKIGDFGLAQHVNSTLDEALRTWQWLAPEVLSHKRVEYDERSDIYSFAIVLWEIATRQLPYTTEYWDKFQRNGYFQAMDCRNAIVDGTCRPTPPPASSGCPPSFAALMQACWRHNPQERPSFDEIVPTIEAELAKLGTETESRRKGK</sequence>
<evidence type="ECO:0000313" key="17">
    <source>
        <dbReference type="EMBL" id="ELR13080.1"/>
    </source>
</evidence>
<evidence type="ECO:0000256" key="13">
    <source>
        <dbReference type="PROSITE-ProRule" id="PRU10141"/>
    </source>
</evidence>
<dbReference type="SUPFAM" id="SSF48403">
    <property type="entry name" value="Ankyrin repeat"/>
    <property type="match status" value="1"/>
</dbReference>
<keyword evidence="4" id="KW-0808">Transferase</keyword>
<dbReference type="GO" id="GO:0005524">
    <property type="term" value="F:ATP binding"/>
    <property type="evidence" value="ECO:0007669"/>
    <property type="project" value="UniProtKB-UniRule"/>
</dbReference>
<dbReference type="AlphaFoldDB" id="L8GJ72"/>
<dbReference type="PROSITE" id="PS51424">
    <property type="entry name" value="ROC"/>
    <property type="match status" value="1"/>
</dbReference>
<proteinExistence type="inferred from homology"/>
<organism evidence="17 18">
    <name type="scientific">Acanthamoeba castellanii (strain ATCC 30010 / Neff)</name>
    <dbReference type="NCBI Taxonomy" id="1257118"/>
    <lineage>
        <taxon>Eukaryota</taxon>
        <taxon>Amoebozoa</taxon>
        <taxon>Discosea</taxon>
        <taxon>Longamoebia</taxon>
        <taxon>Centramoebida</taxon>
        <taxon>Acanthamoebidae</taxon>
        <taxon>Acanthamoeba</taxon>
    </lineage>
</organism>
<dbReference type="Pfam" id="PF25497">
    <property type="entry name" value="COR-B"/>
    <property type="match status" value="1"/>
</dbReference>
<keyword evidence="8 13" id="KW-0067">ATP-binding</keyword>
<feature type="region of interest" description="Disordered" evidence="14">
    <location>
        <begin position="748"/>
        <end position="773"/>
    </location>
</feature>
<dbReference type="InterPro" id="IPR020635">
    <property type="entry name" value="Tyr_kinase_cat_dom"/>
</dbReference>
<keyword evidence="18" id="KW-1185">Reference proteome</keyword>
<evidence type="ECO:0000256" key="11">
    <source>
        <dbReference type="ARBA" id="ARBA00048679"/>
    </source>
</evidence>
<comment type="catalytic activity">
    <reaction evidence="11">
        <text>L-seryl-[protein] + ATP = O-phospho-L-seryl-[protein] + ADP + H(+)</text>
        <dbReference type="Rhea" id="RHEA:17989"/>
        <dbReference type="Rhea" id="RHEA-COMP:9863"/>
        <dbReference type="Rhea" id="RHEA-COMP:11604"/>
        <dbReference type="ChEBI" id="CHEBI:15378"/>
        <dbReference type="ChEBI" id="CHEBI:29999"/>
        <dbReference type="ChEBI" id="CHEBI:30616"/>
        <dbReference type="ChEBI" id="CHEBI:83421"/>
        <dbReference type="ChEBI" id="CHEBI:456216"/>
        <dbReference type="EC" id="2.7.11.1"/>
    </reaction>
</comment>
<evidence type="ECO:0000256" key="6">
    <source>
        <dbReference type="ARBA" id="ARBA00022741"/>
    </source>
</evidence>
<dbReference type="EMBL" id="KB008103">
    <property type="protein sequence ID" value="ELR13080.1"/>
    <property type="molecule type" value="Genomic_DNA"/>
</dbReference>
<dbReference type="InterPro" id="IPR032675">
    <property type="entry name" value="LRR_dom_sf"/>
</dbReference>
<dbReference type="KEGG" id="acan:ACA1_097660"/>
<dbReference type="EC" id="2.7.11.1" evidence="3"/>
<dbReference type="Pfam" id="PF12796">
    <property type="entry name" value="Ank_2"/>
    <property type="match status" value="1"/>
</dbReference>
<dbReference type="SUPFAM" id="SSF56112">
    <property type="entry name" value="Protein kinase-like (PK-like)"/>
    <property type="match status" value="1"/>
</dbReference>